<sequence length="199" mass="23395">MPRRSPSPSRGGPRKVPVLYAYEMLNEYGSQHPEDMKKSVSLSHMESIAVDNHSLIPITKLKTFFRQAKTFQDFKIDYMQRVPDEYWSEVLSENPRLRPYIRRYLSTSPPSSRSPSPRRRLKMKAFVGRANMSDVSDDESVISIDPANDECDDTNVNLPRPLCQGIRRVCRYYDKDRKYRSYDKDSSEKNRYAFNLYYV</sequence>
<dbReference type="OrthoDB" id="6435087at2759"/>
<evidence type="ECO:0000313" key="1">
    <source>
        <dbReference type="EMBL" id="GFT14666.1"/>
    </source>
</evidence>
<accession>A0A8X6THC2</accession>
<dbReference type="Proteomes" id="UP000887013">
    <property type="component" value="Unassembled WGS sequence"/>
</dbReference>
<name>A0A8X6THC2_NEPPI</name>
<protein>
    <submittedName>
        <fullName evidence="1">Uncharacterized protein</fullName>
    </submittedName>
</protein>
<gene>
    <name evidence="1" type="primary">AVEN_231081_1</name>
    <name evidence="1" type="ORF">NPIL_136961</name>
</gene>
<reference evidence="1" key="1">
    <citation type="submission" date="2020-08" db="EMBL/GenBank/DDBJ databases">
        <title>Multicomponent nature underlies the extraordinary mechanical properties of spider dragline silk.</title>
        <authorList>
            <person name="Kono N."/>
            <person name="Nakamura H."/>
            <person name="Mori M."/>
            <person name="Yoshida Y."/>
            <person name="Ohtoshi R."/>
            <person name="Malay A.D."/>
            <person name="Moran D.A.P."/>
            <person name="Tomita M."/>
            <person name="Numata K."/>
            <person name="Arakawa K."/>
        </authorList>
    </citation>
    <scope>NUCLEOTIDE SEQUENCE</scope>
</reference>
<dbReference type="AlphaFoldDB" id="A0A8X6THC2"/>
<proteinExistence type="predicted"/>
<organism evidence="1 2">
    <name type="scientific">Nephila pilipes</name>
    <name type="common">Giant wood spider</name>
    <name type="synonym">Nephila maculata</name>
    <dbReference type="NCBI Taxonomy" id="299642"/>
    <lineage>
        <taxon>Eukaryota</taxon>
        <taxon>Metazoa</taxon>
        <taxon>Ecdysozoa</taxon>
        <taxon>Arthropoda</taxon>
        <taxon>Chelicerata</taxon>
        <taxon>Arachnida</taxon>
        <taxon>Araneae</taxon>
        <taxon>Araneomorphae</taxon>
        <taxon>Entelegynae</taxon>
        <taxon>Araneoidea</taxon>
        <taxon>Nephilidae</taxon>
        <taxon>Nephila</taxon>
    </lineage>
</organism>
<dbReference type="EMBL" id="BMAW01009582">
    <property type="protein sequence ID" value="GFT14666.1"/>
    <property type="molecule type" value="Genomic_DNA"/>
</dbReference>
<keyword evidence="2" id="KW-1185">Reference proteome</keyword>
<comment type="caution">
    <text evidence="1">The sequence shown here is derived from an EMBL/GenBank/DDBJ whole genome shotgun (WGS) entry which is preliminary data.</text>
</comment>
<evidence type="ECO:0000313" key="2">
    <source>
        <dbReference type="Proteomes" id="UP000887013"/>
    </source>
</evidence>